<reference evidence="1 2" key="2">
    <citation type="submission" date="2020-03" db="EMBL/GenBank/DDBJ databases">
        <authorList>
            <person name="Ichikawa N."/>
            <person name="Kimura A."/>
            <person name="Kitahashi Y."/>
            <person name="Uohara A."/>
        </authorList>
    </citation>
    <scope>NUCLEOTIDE SEQUENCE [LARGE SCALE GENOMIC DNA]</scope>
    <source>
        <strain evidence="1 2">NBRC 108638</strain>
    </source>
</reference>
<dbReference type="Proteomes" id="UP000482960">
    <property type="component" value="Unassembled WGS sequence"/>
</dbReference>
<name>A0A6V8KZA0_9ACTN</name>
<keyword evidence="2" id="KW-1185">Reference proteome</keyword>
<proteinExistence type="predicted"/>
<evidence type="ECO:0000313" key="2">
    <source>
        <dbReference type="Proteomes" id="UP000482960"/>
    </source>
</evidence>
<dbReference type="EMBL" id="BLPG01000001">
    <property type="protein sequence ID" value="GFJ87167.1"/>
    <property type="molecule type" value="Genomic_DNA"/>
</dbReference>
<sequence>MRPRDAHRPPGMIVDRAGEAAGATARTATDVAAAQNSILNLKISIDLANQRATAYTSPGPAICRRHDVVMTAG</sequence>
<organism evidence="1 2">
    <name type="scientific">Phytohabitans rumicis</name>
    <dbReference type="NCBI Taxonomy" id="1076125"/>
    <lineage>
        <taxon>Bacteria</taxon>
        <taxon>Bacillati</taxon>
        <taxon>Actinomycetota</taxon>
        <taxon>Actinomycetes</taxon>
        <taxon>Micromonosporales</taxon>
        <taxon>Micromonosporaceae</taxon>
    </lineage>
</organism>
<evidence type="ECO:0000313" key="1">
    <source>
        <dbReference type="EMBL" id="GFJ87167.1"/>
    </source>
</evidence>
<comment type="caution">
    <text evidence="1">The sequence shown here is derived from an EMBL/GenBank/DDBJ whole genome shotgun (WGS) entry which is preliminary data.</text>
</comment>
<accession>A0A6V8KZA0</accession>
<gene>
    <name evidence="1" type="ORF">Prum_008090</name>
</gene>
<reference evidence="1 2" key="1">
    <citation type="submission" date="2020-03" db="EMBL/GenBank/DDBJ databases">
        <title>Whole genome shotgun sequence of Phytohabitans rumicis NBRC 108638.</title>
        <authorList>
            <person name="Komaki H."/>
            <person name="Tamura T."/>
        </authorList>
    </citation>
    <scope>NUCLEOTIDE SEQUENCE [LARGE SCALE GENOMIC DNA]</scope>
    <source>
        <strain evidence="1 2">NBRC 108638</strain>
    </source>
</reference>
<dbReference type="AlphaFoldDB" id="A0A6V8KZA0"/>
<protein>
    <submittedName>
        <fullName evidence="1">Uncharacterized protein</fullName>
    </submittedName>
</protein>